<accession>A0ABR2XQT7</accession>
<keyword evidence="2" id="KW-1185">Reference proteome</keyword>
<name>A0ABR2XQT7_9PEZI</name>
<gene>
    <name evidence="1" type="ORF">SCAR479_07337</name>
</gene>
<dbReference type="Proteomes" id="UP001465668">
    <property type="component" value="Unassembled WGS sequence"/>
</dbReference>
<organism evidence="1 2">
    <name type="scientific">Seiridium cardinale</name>
    <dbReference type="NCBI Taxonomy" id="138064"/>
    <lineage>
        <taxon>Eukaryota</taxon>
        <taxon>Fungi</taxon>
        <taxon>Dikarya</taxon>
        <taxon>Ascomycota</taxon>
        <taxon>Pezizomycotina</taxon>
        <taxon>Sordariomycetes</taxon>
        <taxon>Xylariomycetidae</taxon>
        <taxon>Amphisphaeriales</taxon>
        <taxon>Sporocadaceae</taxon>
        <taxon>Seiridium</taxon>
    </lineage>
</organism>
<evidence type="ECO:0000313" key="1">
    <source>
        <dbReference type="EMBL" id="KAK9776117.1"/>
    </source>
</evidence>
<comment type="caution">
    <text evidence="1">The sequence shown here is derived from an EMBL/GenBank/DDBJ whole genome shotgun (WGS) entry which is preliminary data.</text>
</comment>
<evidence type="ECO:0000313" key="2">
    <source>
        <dbReference type="Proteomes" id="UP001465668"/>
    </source>
</evidence>
<dbReference type="EMBL" id="JARVKM010000030">
    <property type="protein sequence ID" value="KAK9776117.1"/>
    <property type="molecule type" value="Genomic_DNA"/>
</dbReference>
<proteinExistence type="predicted"/>
<sequence>MLIGRHCPHPRAGVSTTKEMLTFWRQSDQTTSYRRSTLETGWKPQTHTAPPVNLSAALWQTRRSDNISSDKRVLDVYPNSKALGFYNALVGIIPDYDSALSILAGGSELTLNPFSLQQLASNIVTNRSPVTEKAGSIQAAEALAEICVYTMINSTLKLELDDGSGLLLTRLDTSGYDALSNITSYRLQAVASEVSSNTSSSTGGLFVNVRFCPSDKISKDGKSGNSTAEAS</sequence>
<protein>
    <submittedName>
        <fullName evidence="1">Beta-lactamase/transpeptidase-like protein</fullName>
    </submittedName>
</protein>
<reference evidence="1 2" key="1">
    <citation type="submission" date="2024-02" db="EMBL/GenBank/DDBJ databases">
        <title>First draft genome assembly of two strains of Seiridium cardinale.</title>
        <authorList>
            <person name="Emiliani G."/>
            <person name="Scali E."/>
        </authorList>
    </citation>
    <scope>NUCLEOTIDE SEQUENCE [LARGE SCALE GENOMIC DNA]</scope>
    <source>
        <strain evidence="1 2">BM-138-000479</strain>
    </source>
</reference>